<evidence type="ECO:0000256" key="6">
    <source>
        <dbReference type="ARBA" id="ARBA00022741"/>
    </source>
</evidence>
<dbReference type="Gene3D" id="3.30.1490.20">
    <property type="entry name" value="ATP-grasp fold, A domain"/>
    <property type="match status" value="1"/>
</dbReference>
<dbReference type="InterPro" id="IPR017871">
    <property type="entry name" value="ABC_transporter-like_CS"/>
</dbReference>
<dbReference type="Gene3D" id="1.20.1580.10">
    <property type="entry name" value="ABC transporter ATPase like domain"/>
    <property type="match status" value="2"/>
</dbReference>
<evidence type="ECO:0000256" key="14">
    <source>
        <dbReference type="ARBA" id="ARBA00023204"/>
    </source>
</evidence>
<dbReference type="GO" id="GO:0004518">
    <property type="term" value="F:nuclease activity"/>
    <property type="evidence" value="ECO:0007669"/>
    <property type="project" value="UniProtKB-KW"/>
</dbReference>
<evidence type="ECO:0000256" key="12">
    <source>
        <dbReference type="ARBA" id="ARBA00022881"/>
    </source>
</evidence>
<feature type="domain" description="ABC transporter" evidence="19">
    <location>
        <begin position="317"/>
        <end position="848"/>
    </location>
</feature>
<dbReference type="InterPro" id="IPR041552">
    <property type="entry name" value="UvrA_DNA-bd"/>
</dbReference>
<evidence type="ECO:0000256" key="16">
    <source>
        <dbReference type="ARBA" id="ARBA00038000"/>
    </source>
</evidence>
<dbReference type="AlphaFoldDB" id="A0A7R7IEI9"/>
<dbReference type="InterPro" id="IPR036413">
    <property type="entry name" value="YaeB-like_sf"/>
</dbReference>
<dbReference type="InterPro" id="IPR023370">
    <property type="entry name" value="TrmO-like_N"/>
</dbReference>
<dbReference type="SMART" id="SM00382">
    <property type="entry name" value="AAA"/>
    <property type="match status" value="2"/>
</dbReference>
<dbReference type="Gene3D" id="2.40.30.70">
    <property type="entry name" value="YaeB-like"/>
    <property type="match status" value="1"/>
</dbReference>
<evidence type="ECO:0000256" key="8">
    <source>
        <dbReference type="ARBA" id="ARBA00022769"/>
    </source>
</evidence>
<dbReference type="SUPFAM" id="SSF52540">
    <property type="entry name" value="P-loop containing nucleoside triphosphate hydrolases"/>
    <property type="match status" value="2"/>
</dbReference>
<evidence type="ECO:0000256" key="3">
    <source>
        <dbReference type="ARBA" id="ARBA00022691"/>
    </source>
</evidence>
<evidence type="ECO:0000256" key="1">
    <source>
        <dbReference type="ARBA" id="ARBA00004496"/>
    </source>
</evidence>
<dbReference type="PANTHER" id="PTHR43152:SF3">
    <property type="entry name" value="UVRABC SYSTEM PROTEIN A"/>
    <property type="match status" value="1"/>
</dbReference>
<dbReference type="SUPFAM" id="SSF118196">
    <property type="entry name" value="YaeB-like"/>
    <property type="match status" value="2"/>
</dbReference>
<dbReference type="InterPro" id="IPR003439">
    <property type="entry name" value="ABC_transporter-like_ATP-bd"/>
</dbReference>
<keyword evidence="3" id="KW-0949">S-adenosyl-L-methionine</keyword>
<dbReference type="PROSITE" id="PS00211">
    <property type="entry name" value="ABC_TRANSPORTER_1"/>
    <property type="match status" value="2"/>
</dbReference>
<evidence type="ECO:0000256" key="11">
    <source>
        <dbReference type="ARBA" id="ARBA00022840"/>
    </source>
</evidence>
<keyword evidence="12" id="KW-0267">Excision nuclease</keyword>
<evidence type="ECO:0000259" key="19">
    <source>
        <dbReference type="PROSITE" id="PS50893"/>
    </source>
</evidence>
<evidence type="ECO:0000256" key="9">
    <source>
        <dbReference type="ARBA" id="ARBA00022771"/>
    </source>
</evidence>
<evidence type="ECO:0000256" key="4">
    <source>
        <dbReference type="ARBA" id="ARBA00022723"/>
    </source>
</evidence>
<proteinExistence type="inferred from homology"/>
<keyword evidence="14" id="KW-0234">DNA repair</keyword>
<dbReference type="EMBL" id="AP024169">
    <property type="protein sequence ID" value="BCN32692.1"/>
    <property type="molecule type" value="Genomic_DNA"/>
</dbReference>
<dbReference type="PROSITE" id="PS51668">
    <property type="entry name" value="TSAA_2"/>
    <property type="match status" value="1"/>
</dbReference>
<dbReference type="InterPro" id="IPR036414">
    <property type="entry name" value="YaeB_N_sf"/>
</dbReference>
<keyword evidence="22" id="KW-1185">Reference proteome</keyword>
<evidence type="ECO:0000256" key="10">
    <source>
        <dbReference type="ARBA" id="ARBA00022833"/>
    </source>
</evidence>
<evidence type="ECO:0000256" key="7">
    <source>
        <dbReference type="ARBA" id="ARBA00022763"/>
    </source>
</evidence>
<sequence>MYHLNTIGTMQHEDGNTCITIKKDYRKALKYLDKFSHIHIFYTSLENSIWRLQTRIANIQTVDIKKGVILTEALLKNVDKLDVIDIKPYFPCEDSVKGTDQNVISNDITSLKNQIRPNGANIEIIKVDDLNSYLVEQKGTIRNTQGEVYIQLTDKMDITSNYIKILWWFHKFDSEIYRKVTECNPPYENSPRTGVFATRSPVRPNPLAMTVARILKVDHEQNRIYINAIESFDKTPCIGILEYRQDSNCILECRVPEWLSHWPKWYDDKKMDEKECRVTCKDSGLVSLLNTNIKNNIKYSIKNRDDIKIPTVSSKKKKNDSIYILGARENNLKGIDVRIPYGKITAVVGVSGSGKSSLVHDTIYAECRRRMEYLNNNRNMLQKPKVENMTGCIPAVLISQNEIRGNSQSTVGTYTNAYDYLRMIYASVAVRHCPDCGNEIIPLTKENILNLLSGIKDVEIFDLMKQTIEEETLERKVNLALERGKGAFYIQLPDHEFILLQTKQKCYRCDKLMFEMTPRTFSYIDSESRCPICNGTGENVEIDEKKIIEHPEVSLLDGASSFYGKLRDFLASPNANWMKGQVFGLAHKMGEDLEKPWNELSHNFRDKILHGSGDEIVTFSYDNKKLGRKGEITRPVEGICNIIKRIYDDNTDTKTINQYMSKVSCKHCNGERLNKEGRMATIGELRYPTAAAMTFDEVIGFCDQLVTVISINDYKKINHAIQSLKEVAESARRLGLGYIQMSQETSTLSGGERQRVKLLAAMLNHMTGILYVFDEPSKGLHPKDYAKVTDMIQYLKDEGNTIIMVEHNDDMIRTADYIIEIGPGAGEQGGLLVGEGSYEVMINNKDTQISRYLNSEVIKKAPYMKKNQNDLSFITMKQLKYRNLKNITIQFPKKAFTCINGVSGSGKSSLMKGEIYQKANHENDFSEVILVDQLPIGKTSKSVIATYIGVMDDIREAMALSSQAIEYGFDEKYFSFNGELGQCVACKGEGRVRIKYLEDSYMECLECSGKRYQKKILGVEYHDKSIDDILNMSIDEALHFWSEVSDITQKLEIVKKVGLGYLKIGQSTPTLSGGEASRLKLAKQLMSTRKKNVLYLLDEPTTGLHYSDIEHLLGLISELIENGNTVIAIEHNKQFVQNCDWIIELGPGAGKDGGQVISQGTF</sequence>
<keyword evidence="11" id="KW-0067">ATP-binding</keyword>
<organism evidence="21 22">
    <name type="scientific">Anaeromicropila herbilytica</name>
    <dbReference type="NCBI Taxonomy" id="2785025"/>
    <lineage>
        <taxon>Bacteria</taxon>
        <taxon>Bacillati</taxon>
        <taxon>Bacillota</taxon>
        <taxon>Clostridia</taxon>
        <taxon>Lachnospirales</taxon>
        <taxon>Lachnospiraceae</taxon>
        <taxon>Anaeromicropila</taxon>
    </lineage>
</organism>
<dbReference type="InterPro" id="IPR023368">
    <property type="entry name" value="UPF0066_cons_site"/>
</dbReference>
<comment type="similarity">
    <text evidence="16">Belongs to the ABC transporter superfamily. UvrA family.</text>
</comment>
<dbReference type="GO" id="GO:0006281">
    <property type="term" value="P:DNA repair"/>
    <property type="evidence" value="ECO:0007669"/>
    <property type="project" value="UniProtKB-KW"/>
</dbReference>
<dbReference type="PROSITE" id="PS50893">
    <property type="entry name" value="ABC_TRANSPORTER_2"/>
    <property type="match status" value="1"/>
</dbReference>
<evidence type="ECO:0000256" key="18">
    <source>
        <dbReference type="ARBA" id="ARBA00042156"/>
    </source>
</evidence>
<evidence type="ECO:0000256" key="17">
    <source>
        <dbReference type="ARBA" id="ARBA00039316"/>
    </source>
</evidence>
<dbReference type="GO" id="GO:0005737">
    <property type="term" value="C:cytoplasm"/>
    <property type="evidence" value="ECO:0007669"/>
    <property type="project" value="UniProtKB-SubCell"/>
</dbReference>
<name>A0A7R7IEI9_9FIRM</name>
<protein>
    <recommendedName>
        <fullName evidence="17">UvrABC system protein A</fullName>
    </recommendedName>
    <alternativeName>
        <fullName evidence="18">Excinuclease ABC subunit A</fullName>
    </alternativeName>
</protein>
<keyword evidence="6" id="KW-0547">Nucleotide-binding</keyword>
<dbReference type="GO" id="GO:0005524">
    <property type="term" value="F:ATP binding"/>
    <property type="evidence" value="ECO:0007669"/>
    <property type="project" value="UniProtKB-KW"/>
</dbReference>
<keyword evidence="8" id="KW-0228">DNA excision</keyword>
<dbReference type="GO" id="GO:0003677">
    <property type="term" value="F:DNA binding"/>
    <property type="evidence" value="ECO:0007669"/>
    <property type="project" value="UniProtKB-KW"/>
</dbReference>
<dbReference type="RefSeq" id="WP_271713719.1">
    <property type="nucleotide sequence ID" value="NZ_AP024169.1"/>
</dbReference>
<evidence type="ECO:0000313" key="21">
    <source>
        <dbReference type="EMBL" id="BCN32692.1"/>
    </source>
</evidence>
<dbReference type="GO" id="GO:0016887">
    <property type="term" value="F:ATP hydrolysis activity"/>
    <property type="evidence" value="ECO:0007669"/>
    <property type="project" value="InterPro"/>
</dbReference>
<reference evidence="21 22" key="1">
    <citation type="submission" date="2020-11" db="EMBL/GenBank/DDBJ databases">
        <title>Draft genome sequencing of a Lachnospiraceae strain isolated from anoxic soil subjected to BSD treatment.</title>
        <authorList>
            <person name="Uek A."/>
            <person name="Tonouchi A."/>
        </authorList>
    </citation>
    <scope>NUCLEOTIDE SEQUENCE [LARGE SCALE GENOMIC DNA]</scope>
    <source>
        <strain evidence="21 22">TB5</strain>
    </source>
</reference>
<keyword evidence="13" id="KW-0238">DNA-binding</keyword>
<keyword evidence="2" id="KW-0963">Cytoplasm</keyword>
<keyword evidence="7" id="KW-0227">DNA damage</keyword>
<keyword evidence="5" id="KW-0677">Repeat</keyword>
<comment type="subcellular location">
    <subcellularLocation>
        <location evidence="1">Cytoplasm</location>
    </subcellularLocation>
</comment>
<dbReference type="Gene3D" id="1.10.8.280">
    <property type="entry name" value="ABC transporter ATPase domain-like"/>
    <property type="match status" value="1"/>
</dbReference>
<dbReference type="InterPro" id="IPR013815">
    <property type="entry name" value="ATP_grasp_subdomain_1"/>
</dbReference>
<dbReference type="Pfam" id="PF01980">
    <property type="entry name" value="TrmO_N"/>
    <property type="match status" value="1"/>
</dbReference>
<gene>
    <name evidence="21" type="ORF">bsdtb5_39870</name>
</gene>
<evidence type="ECO:0000256" key="5">
    <source>
        <dbReference type="ARBA" id="ARBA00022737"/>
    </source>
</evidence>
<dbReference type="Pfam" id="PF17755">
    <property type="entry name" value="UvrA_DNA-bind"/>
    <property type="match status" value="1"/>
</dbReference>
<evidence type="ECO:0000256" key="2">
    <source>
        <dbReference type="ARBA" id="ARBA00022490"/>
    </source>
</evidence>
<dbReference type="InterPro" id="IPR003593">
    <property type="entry name" value="AAA+_ATPase"/>
</dbReference>
<keyword evidence="9" id="KW-0863">Zinc-finger</keyword>
<dbReference type="Proteomes" id="UP000595897">
    <property type="component" value="Chromosome"/>
</dbReference>
<accession>A0A7R7IEI9</accession>
<evidence type="ECO:0000256" key="13">
    <source>
        <dbReference type="ARBA" id="ARBA00023125"/>
    </source>
</evidence>
<dbReference type="PROSITE" id="PS01318">
    <property type="entry name" value="TSAA_1"/>
    <property type="match status" value="1"/>
</dbReference>
<dbReference type="KEGG" id="ahb:bsdtb5_39870"/>
<dbReference type="InterPro" id="IPR027417">
    <property type="entry name" value="P-loop_NTPase"/>
</dbReference>
<keyword evidence="4" id="KW-0479">Metal-binding</keyword>
<feature type="domain" description="TsaA-like" evidence="20">
    <location>
        <begin position="4"/>
        <end position="252"/>
    </location>
</feature>
<dbReference type="Gene3D" id="3.40.50.300">
    <property type="entry name" value="P-loop containing nucleotide triphosphate hydrolases"/>
    <property type="match status" value="2"/>
</dbReference>
<evidence type="ECO:0000259" key="20">
    <source>
        <dbReference type="PROSITE" id="PS51668"/>
    </source>
</evidence>
<dbReference type="GO" id="GO:0008270">
    <property type="term" value="F:zinc ion binding"/>
    <property type="evidence" value="ECO:0007669"/>
    <property type="project" value="UniProtKB-KW"/>
</dbReference>
<evidence type="ECO:0000256" key="15">
    <source>
        <dbReference type="ARBA" id="ARBA00033753"/>
    </source>
</evidence>
<evidence type="ECO:0000313" key="22">
    <source>
        <dbReference type="Proteomes" id="UP000595897"/>
    </source>
</evidence>
<keyword evidence="10" id="KW-0862">Zinc</keyword>
<dbReference type="PANTHER" id="PTHR43152">
    <property type="entry name" value="UVRABC SYSTEM PROTEIN A"/>
    <property type="match status" value="1"/>
</dbReference>
<comment type="similarity">
    <text evidence="15">Belongs to the tRNA methyltransferase O family.</text>
</comment>